<dbReference type="PROSITE" id="PS00092">
    <property type="entry name" value="N6_MTASE"/>
    <property type="match status" value="1"/>
</dbReference>
<dbReference type="Gene3D" id="3.40.50.150">
    <property type="entry name" value="Vaccinia Virus protein VP39"/>
    <property type="match status" value="1"/>
</dbReference>
<dbReference type="PRINTS" id="PR00507">
    <property type="entry name" value="N12N6MTFRASE"/>
</dbReference>
<dbReference type="InterPro" id="IPR002052">
    <property type="entry name" value="DNA_methylase_N6_adenine_CS"/>
</dbReference>
<evidence type="ECO:0000313" key="9">
    <source>
        <dbReference type="Proteomes" id="UP000011513"/>
    </source>
</evidence>
<evidence type="ECO:0000313" key="8">
    <source>
        <dbReference type="EMBL" id="ELZ28946.1"/>
    </source>
</evidence>
<evidence type="ECO:0000256" key="2">
    <source>
        <dbReference type="ARBA" id="ARBA00022603"/>
    </source>
</evidence>
<evidence type="ECO:0000256" key="4">
    <source>
        <dbReference type="ARBA" id="ARBA00022691"/>
    </source>
</evidence>
<proteinExistence type="predicted"/>
<dbReference type="NCBIfam" id="NF033454">
    <property type="entry name" value="BREX_5_MTaseX"/>
    <property type="match status" value="1"/>
</dbReference>
<dbReference type="eggNOG" id="arCOG02634">
    <property type="taxonomic scope" value="Archaea"/>
</dbReference>
<keyword evidence="4" id="KW-0949">S-adenosyl-L-methionine</keyword>
<evidence type="ECO:0000256" key="5">
    <source>
        <dbReference type="ARBA" id="ARBA00047942"/>
    </source>
</evidence>
<dbReference type="GO" id="GO:0032259">
    <property type="term" value="P:methylation"/>
    <property type="evidence" value="ECO:0007669"/>
    <property type="project" value="UniProtKB-KW"/>
</dbReference>
<keyword evidence="3" id="KW-0808">Transferase</keyword>
<dbReference type="Proteomes" id="UP000011513">
    <property type="component" value="Unassembled WGS sequence"/>
</dbReference>
<evidence type="ECO:0000256" key="1">
    <source>
        <dbReference type="ARBA" id="ARBA00011900"/>
    </source>
</evidence>
<feature type="compositionally biased region" description="Basic and acidic residues" evidence="6">
    <location>
        <begin position="717"/>
        <end position="726"/>
    </location>
</feature>
<dbReference type="PANTHER" id="PTHR33841">
    <property type="entry name" value="DNA METHYLTRANSFERASE YEEA-RELATED"/>
    <property type="match status" value="1"/>
</dbReference>
<dbReference type="InterPro" id="IPR050953">
    <property type="entry name" value="N4_N6_ade-DNA_methylase"/>
</dbReference>
<dbReference type="InParanoid" id="M0D0B8"/>
<dbReference type="GO" id="GO:0006304">
    <property type="term" value="P:DNA modification"/>
    <property type="evidence" value="ECO:0007669"/>
    <property type="project" value="InterPro"/>
</dbReference>
<feature type="compositionally biased region" description="Polar residues" evidence="6">
    <location>
        <begin position="732"/>
        <end position="751"/>
    </location>
</feature>
<keyword evidence="9" id="KW-1185">Reference proteome</keyword>
<feature type="region of interest" description="Disordered" evidence="6">
    <location>
        <begin position="717"/>
        <end position="751"/>
    </location>
</feature>
<comment type="catalytic activity">
    <reaction evidence="5">
        <text>a 2'-deoxyadenosine in DNA + S-adenosyl-L-methionine = an N(6)-methyl-2'-deoxyadenosine in DNA + S-adenosyl-L-homocysteine + H(+)</text>
        <dbReference type="Rhea" id="RHEA:15197"/>
        <dbReference type="Rhea" id="RHEA-COMP:12418"/>
        <dbReference type="Rhea" id="RHEA-COMP:12419"/>
        <dbReference type="ChEBI" id="CHEBI:15378"/>
        <dbReference type="ChEBI" id="CHEBI:57856"/>
        <dbReference type="ChEBI" id="CHEBI:59789"/>
        <dbReference type="ChEBI" id="CHEBI:90615"/>
        <dbReference type="ChEBI" id="CHEBI:90616"/>
        <dbReference type="EC" id="2.1.1.72"/>
    </reaction>
</comment>
<feature type="domain" description="Type II methyltransferase M.TaqI-like" evidence="7">
    <location>
        <begin position="93"/>
        <end position="328"/>
    </location>
</feature>
<dbReference type="EC" id="2.1.1.72" evidence="1"/>
<dbReference type="InterPro" id="IPR029063">
    <property type="entry name" value="SAM-dependent_MTases_sf"/>
</dbReference>
<keyword evidence="2" id="KW-0489">Methyltransferase</keyword>
<dbReference type="EMBL" id="AOIV01000035">
    <property type="protein sequence ID" value="ELZ28946.1"/>
    <property type="molecule type" value="Genomic_DNA"/>
</dbReference>
<feature type="region of interest" description="Disordered" evidence="6">
    <location>
        <begin position="1"/>
        <end position="25"/>
    </location>
</feature>
<comment type="caution">
    <text evidence="8">The sequence shown here is derived from an EMBL/GenBank/DDBJ whole genome shotgun (WGS) entry which is preliminary data.</text>
</comment>
<evidence type="ECO:0000256" key="3">
    <source>
        <dbReference type="ARBA" id="ARBA00022679"/>
    </source>
</evidence>
<dbReference type="PATRIC" id="fig|1227487.5.peg.2732"/>
<sequence>MVEAQEEFSPDERKNRPLSPNESPDIADFCTYLVPSEEEGNPTDFEHPRELRIIDPACGSGHFLLYAFDVLERIWRAETDLPHEEIPRRILKHNLYGVDLDMRACQLAAFNLYLKGRTRTEVEEADSFDMPEVGIVCADSSVADIDGVEAVFDEVAGDDQKVEDALRRILDAFEEVHGLGSLLDVRGTLGDLFEDDSDVGGVQITLDDDPRQSHTLGQVLHSLREAVDEHRDSDSFLAQDLRSFVRLLDILAQDYDVALMNPPYGSRNRMPRNVRRYVNEHYKYTSEFYINFFEVCDNLVPDDGRIGMLVPRTFLFKSRFQDFREDFVGDEGSFDFLSEYGLGVLDNATVRTVGTVVRTGRRQQSKGTFIRLHDVDSENKENVFLNTIKEQSSDNIDRFFEISLNDFKRVPRNPICYSTPPSVRSLHENNTKIDAKPAEIDADSVSDALAGLQTSDDDRFARYFWETRDFKKHRPIAKGGAAAWILPKITETVEWDDDGRLLKRSSKSIRTRNEERYGEEGLTWTRVKETGRRFGYFPSSGLFSHTGFLLIPEDPDLIWKMMAVLNSDLYHCLFLSLTVERDWLAGEVGSVPWLEELSGIKELDKLAKRQYELSIQQNTTDPTSPYYIGPGLLPGDRAGFFYDHPHNKKSKEVQKEGPDSAETSVLDAGIENRKDSLRLQMELESIQNEINNKIYDSVGIDNEVVEDIEQEIHLRTSKTPNDRQIPDPEAVSHSQENISTSQSRLVRTSAC</sequence>
<evidence type="ECO:0000256" key="6">
    <source>
        <dbReference type="SAM" id="MobiDB-lite"/>
    </source>
</evidence>
<evidence type="ECO:0000259" key="7">
    <source>
        <dbReference type="Pfam" id="PF07669"/>
    </source>
</evidence>
<dbReference type="SUPFAM" id="SSF53335">
    <property type="entry name" value="S-adenosyl-L-methionine-dependent methyltransferases"/>
    <property type="match status" value="1"/>
</dbReference>
<dbReference type="CDD" id="cd02440">
    <property type="entry name" value="AdoMet_MTases"/>
    <property type="match status" value="1"/>
</dbReference>
<dbReference type="AlphaFoldDB" id="M0D0B8"/>
<organism evidence="8 9">
    <name type="scientific">Halogeometricum pallidum JCM 14848</name>
    <dbReference type="NCBI Taxonomy" id="1227487"/>
    <lineage>
        <taxon>Archaea</taxon>
        <taxon>Methanobacteriati</taxon>
        <taxon>Methanobacteriota</taxon>
        <taxon>Stenosarchaea group</taxon>
        <taxon>Halobacteria</taxon>
        <taxon>Halobacteriales</taxon>
        <taxon>Haloferacaceae</taxon>
        <taxon>Halogeometricum</taxon>
    </lineage>
</organism>
<protein>
    <recommendedName>
        <fullName evidence="1">site-specific DNA-methyltransferase (adenine-specific)</fullName>
        <ecNumber evidence="1">2.1.1.72</ecNumber>
    </recommendedName>
</protein>
<dbReference type="Pfam" id="PF07669">
    <property type="entry name" value="Eco57I"/>
    <property type="match status" value="1"/>
</dbReference>
<accession>M0D0B8</accession>
<name>M0D0B8_HALPD</name>
<dbReference type="GO" id="GO:0003676">
    <property type="term" value="F:nucleic acid binding"/>
    <property type="evidence" value="ECO:0007669"/>
    <property type="project" value="InterPro"/>
</dbReference>
<gene>
    <name evidence="8" type="ORF">C474_13629</name>
</gene>
<dbReference type="PANTHER" id="PTHR33841:SF1">
    <property type="entry name" value="DNA METHYLTRANSFERASE A"/>
    <property type="match status" value="1"/>
</dbReference>
<dbReference type="GO" id="GO:0009007">
    <property type="term" value="F:site-specific DNA-methyltransferase (adenine-specific) activity"/>
    <property type="evidence" value="ECO:0007669"/>
    <property type="project" value="UniProtKB-EC"/>
</dbReference>
<reference evidence="8 9" key="1">
    <citation type="journal article" date="2014" name="PLoS Genet.">
        <title>Phylogenetically driven sequencing of extremely halophilic archaea reveals strategies for static and dynamic osmo-response.</title>
        <authorList>
            <person name="Becker E.A."/>
            <person name="Seitzer P.M."/>
            <person name="Tritt A."/>
            <person name="Larsen D."/>
            <person name="Krusor M."/>
            <person name="Yao A.I."/>
            <person name="Wu D."/>
            <person name="Madern D."/>
            <person name="Eisen J.A."/>
            <person name="Darling A.E."/>
            <person name="Facciotti M.T."/>
        </authorList>
    </citation>
    <scope>NUCLEOTIDE SEQUENCE [LARGE SCALE GENOMIC DNA]</scope>
    <source>
        <strain evidence="8 9">JCM 14848</strain>
    </source>
</reference>
<dbReference type="InterPro" id="IPR011639">
    <property type="entry name" value="MethylTrfase_TaqI-like_dom"/>
</dbReference>